<evidence type="ECO:0000256" key="1">
    <source>
        <dbReference type="SAM" id="MobiDB-lite"/>
    </source>
</evidence>
<organism evidence="2 3">
    <name type="scientific">Pseudomonas putida S13.1.2</name>
    <dbReference type="NCBI Taxonomy" id="1384061"/>
    <lineage>
        <taxon>Bacteria</taxon>
        <taxon>Pseudomonadati</taxon>
        <taxon>Pseudomonadota</taxon>
        <taxon>Gammaproteobacteria</taxon>
        <taxon>Pseudomonadales</taxon>
        <taxon>Pseudomonadaceae</taxon>
        <taxon>Pseudomonas</taxon>
    </lineage>
</organism>
<accession>A0AAU8RV59</accession>
<protein>
    <recommendedName>
        <fullName evidence="4">Nucleoprotein/polynucleotide-associated enzyme</fullName>
    </recommendedName>
</protein>
<feature type="region of interest" description="Disordered" evidence="1">
    <location>
        <begin position="1"/>
        <end position="42"/>
    </location>
</feature>
<feature type="compositionally biased region" description="Basic and acidic residues" evidence="1">
    <location>
        <begin position="75"/>
        <end position="103"/>
    </location>
</feature>
<reference evidence="2 3" key="1">
    <citation type="submission" date="2015-02" db="EMBL/GenBank/DDBJ databases">
        <title>Complete Genome Sequencing of Pseudomonas putida S13.1.2.</title>
        <authorList>
            <person name="Chong T.M."/>
            <person name="Chan K.G."/>
            <person name="Dessaux Y."/>
        </authorList>
    </citation>
    <scope>NUCLEOTIDE SEQUENCE [LARGE SCALE GENOMIC DNA]</scope>
    <source>
        <strain evidence="2 3">S13.1.2</strain>
    </source>
</reference>
<feature type="compositionally biased region" description="Basic and acidic residues" evidence="1">
    <location>
        <begin position="11"/>
        <end position="39"/>
    </location>
</feature>
<dbReference type="EMBL" id="CP010979">
    <property type="protein sequence ID" value="AJQ46899.1"/>
    <property type="molecule type" value="Genomic_DNA"/>
</dbReference>
<dbReference type="RefSeq" id="WP_019471651.1">
    <property type="nucleotide sequence ID" value="NZ_CP010979.1"/>
</dbReference>
<gene>
    <name evidence="2" type="ORF">N805_06515</name>
</gene>
<sequence length="103" mass="12012">MSKKARSAGTQKREKEKEKDLQKADRRRALERERADAQRKKTVALMRSGKLKLKKAKPEEELYSMMPSVPNQSAIRREDVVIDKNTDSRKEPNHYKLEGDTGW</sequence>
<dbReference type="AlphaFoldDB" id="A0AAU8RV59"/>
<name>A0AAU8RV59_PSEPU</name>
<dbReference type="Proteomes" id="UP000033260">
    <property type="component" value="Chromosome"/>
</dbReference>
<evidence type="ECO:0008006" key="4">
    <source>
        <dbReference type="Google" id="ProtNLM"/>
    </source>
</evidence>
<proteinExistence type="predicted"/>
<evidence type="ECO:0000313" key="3">
    <source>
        <dbReference type="Proteomes" id="UP000033260"/>
    </source>
</evidence>
<evidence type="ECO:0000313" key="2">
    <source>
        <dbReference type="EMBL" id="AJQ46899.1"/>
    </source>
</evidence>
<feature type="region of interest" description="Disordered" evidence="1">
    <location>
        <begin position="64"/>
        <end position="103"/>
    </location>
</feature>